<dbReference type="AlphaFoldDB" id="A0A131YF01"/>
<reference evidence="1" key="1">
    <citation type="journal article" date="2016" name="Ticks Tick Borne Dis.">
        <title>De novo assembly and annotation of the salivary gland transcriptome of Rhipicephalus appendiculatus male and female ticks during blood feeding.</title>
        <authorList>
            <person name="de Castro M.H."/>
            <person name="de Klerk D."/>
            <person name="Pienaar R."/>
            <person name="Latif A.A."/>
            <person name="Rees D.J."/>
            <person name="Mans B.J."/>
        </authorList>
    </citation>
    <scope>NUCLEOTIDE SEQUENCE</scope>
    <source>
        <tissue evidence="1">Salivary glands</tissue>
    </source>
</reference>
<proteinExistence type="predicted"/>
<evidence type="ECO:0000313" key="1">
    <source>
        <dbReference type="EMBL" id="JAP77055.1"/>
    </source>
</evidence>
<name>A0A131YF01_RHIAP</name>
<accession>A0A131YF01</accession>
<organism evidence="1">
    <name type="scientific">Rhipicephalus appendiculatus</name>
    <name type="common">Brown ear tick</name>
    <dbReference type="NCBI Taxonomy" id="34631"/>
    <lineage>
        <taxon>Eukaryota</taxon>
        <taxon>Metazoa</taxon>
        <taxon>Ecdysozoa</taxon>
        <taxon>Arthropoda</taxon>
        <taxon>Chelicerata</taxon>
        <taxon>Arachnida</taxon>
        <taxon>Acari</taxon>
        <taxon>Parasitiformes</taxon>
        <taxon>Ixodida</taxon>
        <taxon>Ixodoidea</taxon>
        <taxon>Ixodidae</taxon>
        <taxon>Rhipicephalinae</taxon>
        <taxon>Rhipicephalus</taxon>
        <taxon>Rhipicephalus</taxon>
    </lineage>
</organism>
<protein>
    <submittedName>
        <fullName evidence="1">Uncharacterized protein</fullName>
    </submittedName>
</protein>
<dbReference type="EMBL" id="GEDV01011502">
    <property type="protein sequence ID" value="JAP77055.1"/>
    <property type="molecule type" value="Transcribed_RNA"/>
</dbReference>
<sequence length="108" mass="11982">MLVQWCRHLFHHHVVQEGLIKVAALLQVASCLVNSHMGHLCSHSSKQLQAVLELDSHPWGPMVCLAMGDLGRHLQPPAWSVSSSLCQHSSHITNRQCNTSHLHSSTQP</sequence>